<keyword evidence="1" id="KW-0032">Aminotransferase</keyword>
<gene>
    <name evidence="1" type="ORF">QPK29_006685</name>
</gene>
<dbReference type="Proteomes" id="UP001168096">
    <property type="component" value="Unassembled WGS sequence"/>
</dbReference>
<protein>
    <submittedName>
        <fullName evidence="1">PLP-dependent aminotransferase family protein</fullName>
    </submittedName>
</protein>
<proteinExistence type="predicted"/>
<accession>A0ACC7M5R2</accession>
<dbReference type="EMBL" id="JASNRB020000004">
    <property type="protein sequence ID" value="MFJ1467395.1"/>
    <property type="molecule type" value="Genomic_DNA"/>
</dbReference>
<comment type="caution">
    <text evidence="1">The sequence shown here is derived from an EMBL/GenBank/DDBJ whole genome shotgun (WGS) entry which is preliminary data.</text>
</comment>
<evidence type="ECO:0000313" key="2">
    <source>
        <dbReference type="Proteomes" id="UP001168096"/>
    </source>
</evidence>
<reference evidence="1" key="1">
    <citation type="submission" date="2024-11" db="EMBL/GenBank/DDBJ databases">
        <title>Description of Massilia orientalis sp. nov., isolated from rhizosphere soil of Ageratina adenophora.</title>
        <authorList>
            <person name="Wang Y."/>
        </authorList>
    </citation>
    <scope>NUCLEOTIDE SEQUENCE</scope>
    <source>
        <strain evidence="1">YIM B02787</strain>
    </source>
</reference>
<evidence type="ECO:0000313" key="1">
    <source>
        <dbReference type="EMBL" id="MFJ1467395.1"/>
    </source>
</evidence>
<keyword evidence="2" id="KW-1185">Reference proteome</keyword>
<keyword evidence="1" id="KW-0808">Transferase</keyword>
<organism evidence="1 2">
    <name type="scientific">Massilia orientalis</name>
    <dbReference type="NCBI Taxonomy" id="3050128"/>
    <lineage>
        <taxon>Bacteria</taxon>
        <taxon>Pseudomonadati</taxon>
        <taxon>Pseudomonadota</taxon>
        <taxon>Betaproteobacteria</taxon>
        <taxon>Burkholderiales</taxon>
        <taxon>Oxalobacteraceae</taxon>
        <taxon>Telluria group</taxon>
        <taxon>Massilia</taxon>
    </lineage>
</organism>
<name>A0ACC7M5R2_9BURK</name>
<sequence length="509" mass="54692">MTNYLEDGRANPDPAPMHVHDILAAATLERDSPTPLFRQLYVHLKDAILDGRIAAGVRLPATRTLCGLLNVSRQTVLAAYEQLMAEGYLQGTVGKGTFVSASLPAGARAGDAATAPMVRPLSARGELIAGGMARVLHHAGPLRAFRASMPGLDLFPFDVWRRLEARHWRHSTGALGYGPGAGYAPLRELLCAYLKASRGVQCTPDQVVITSGSQQALYLLAQLLLAPGEAMWIESPGYQGAVAPFTVAGARVCPVPVDAEGMDVAYAARHYPDARLAFATPSHQLPLGVTMSLRRRLELLRWAEANRAWIVEDDYDSEYRHTGPPLASLQSMDRAGCVIYVGTLSKVLFPALRLGYVVAPPALAAALARAKAVVDRHSPIVPQATLADFIAGGHFARHIRRTRDAYGERRQALVDALDARLGGRLRQGPSDAGLDLCVHFTERLDEETVARHARDVGVDVRTLGYYTNPQAGAACAIDPGLLLGFSAFTPDAIRAGVADLEQAIQRASV</sequence>